<dbReference type="Proteomes" id="UP000029452">
    <property type="component" value="Unassembled WGS sequence"/>
</dbReference>
<evidence type="ECO:0000313" key="1">
    <source>
        <dbReference type="EMBL" id="KGA94825.1"/>
    </source>
</evidence>
<accession>A0A094WE64</accession>
<dbReference type="EMBL" id="JPGK01000001">
    <property type="protein sequence ID" value="KGA94825.1"/>
    <property type="molecule type" value="Genomic_DNA"/>
</dbReference>
<organism evidence="1 2">
    <name type="scientific">Leptospirillum ferriphilum</name>
    <dbReference type="NCBI Taxonomy" id="178606"/>
    <lineage>
        <taxon>Bacteria</taxon>
        <taxon>Pseudomonadati</taxon>
        <taxon>Nitrospirota</taxon>
        <taxon>Nitrospiria</taxon>
        <taxon>Nitrospirales</taxon>
        <taxon>Nitrospiraceae</taxon>
        <taxon>Leptospirillum</taxon>
    </lineage>
</organism>
<gene>
    <name evidence="1" type="ORF">LptCag_2259</name>
</gene>
<reference evidence="1 2" key="1">
    <citation type="submission" date="2014-06" db="EMBL/GenBank/DDBJ databases">
        <title>Draft genome sequence of iron oxidizing acidophile Leptospirillum ferriphilum DSM14647.</title>
        <authorList>
            <person name="Cardenas J.P."/>
            <person name="Lazcano M."/>
            <person name="Ossandon F.J."/>
            <person name="Corbett M."/>
            <person name="Holmes D.S."/>
            <person name="Watkin E."/>
        </authorList>
    </citation>
    <scope>NUCLEOTIDE SEQUENCE [LARGE SCALE GENOMIC DNA]</scope>
    <source>
        <strain evidence="1 2">DSM 14647</strain>
    </source>
</reference>
<comment type="caution">
    <text evidence="1">The sequence shown here is derived from an EMBL/GenBank/DDBJ whole genome shotgun (WGS) entry which is preliminary data.</text>
</comment>
<name>A0A094WE64_9BACT</name>
<dbReference type="AlphaFoldDB" id="A0A094WE64"/>
<dbReference type="PATRIC" id="fig|178606.4.peg.36"/>
<sequence length="49" mass="5794">MIGSVLRPVFQKICPRCMSHHNDLRWSGSFFVPIRDYQARARSFEGCHR</sequence>
<protein>
    <submittedName>
        <fullName evidence="1">Uncharacterized protein</fullName>
    </submittedName>
</protein>
<proteinExistence type="predicted"/>
<evidence type="ECO:0000313" key="2">
    <source>
        <dbReference type="Proteomes" id="UP000029452"/>
    </source>
</evidence>